<evidence type="ECO:0000256" key="1">
    <source>
        <dbReference type="ARBA" id="ARBA00004167"/>
    </source>
</evidence>
<keyword evidence="4" id="KW-0472">Membrane</keyword>
<keyword evidence="2" id="KW-0812">Transmembrane</keyword>
<dbReference type="Pfam" id="PF13103">
    <property type="entry name" value="TonB_2"/>
    <property type="match status" value="1"/>
</dbReference>
<keyword evidence="6" id="KW-1185">Reference proteome</keyword>
<keyword evidence="3" id="KW-1133">Transmembrane helix</keyword>
<dbReference type="Proteomes" id="UP001302257">
    <property type="component" value="Chromosome"/>
</dbReference>
<organism evidence="5 6">
    <name type="scientific">Rhodoferax mekongensis</name>
    <dbReference type="NCBI Taxonomy" id="3068341"/>
    <lineage>
        <taxon>Bacteria</taxon>
        <taxon>Pseudomonadati</taxon>
        <taxon>Pseudomonadota</taxon>
        <taxon>Betaproteobacteria</taxon>
        <taxon>Burkholderiales</taxon>
        <taxon>Comamonadaceae</taxon>
        <taxon>Rhodoferax</taxon>
    </lineage>
</organism>
<dbReference type="Gene3D" id="3.30.1150.10">
    <property type="match status" value="1"/>
</dbReference>
<accession>A0ABZ0B1Q0</accession>
<dbReference type="InterPro" id="IPR006260">
    <property type="entry name" value="TonB/TolA_C"/>
</dbReference>
<gene>
    <name evidence="5" type="ORF">RAN89_04485</name>
</gene>
<evidence type="ECO:0000256" key="4">
    <source>
        <dbReference type="ARBA" id="ARBA00023136"/>
    </source>
</evidence>
<dbReference type="NCBIfam" id="TIGR01352">
    <property type="entry name" value="tonB_Cterm"/>
    <property type="match status" value="1"/>
</dbReference>
<dbReference type="EMBL" id="CP132507">
    <property type="protein sequence ID" value="WNO05697.1"/>
    <property type="molecule type" value="Genomic_DNA"/>
</dbReference>
<evidence type="ECO:0000256" key="3">
    <source>
        <dbReference type="ARBA" id="ARBA00022989"/>
    </source>
</evidence>
<protein>
    <submittedName>
        <fullName evidence="5">Energy transducer TonB</fullName>
    </submittedName>
</protein>
<name>A0ABZ0B1Q0_9BURK</name>
<reference evidence="5 6" key="1">
    <citation type="submission" date="2023-08" db="EMBL/GenBank/DDBJ databases">
        <title>Rhodoferax potami sp. nov. and Rhodoferax mekongensis sp. nov., isolated from the Mekong River in Thailand.</title>
        <authorList>
            <person name="Kitikhun S."/>
            <person name="Charoenyingcharoen P."/>
            <person name="Siriarchawattana P."/>
            <person name="Likhitrattanapisal S."/>
            <person name="Nilsakha T."/>
            <person name="Chanpet A."/>
            <person name="Rattanawaree P."/>
            <person name="Ingsriswang S."/>
        </authorList>
    </citation>
    <scope>NUCLEOTIDE SEQUENCE [LARGE SCALE GENOMIC DNA]</scope>
    <source>
        <strain evidence="5 6">TBRC 17307</strain>
    </source>
</reference>
<evidence type="ECO:0000313" key="6">
    <source>
        <dbReference type="Proteomes" id="UP001302257"/>
    </source>
</evidence>
<dbReference type="RefSeq" id="WP_313868445.1">
    <property type="nucleotide sequence ID" value="NZ_CP132507.1"/>
</dbReference>
<proteinExistence type="predicted"/>
<sequence length="113" mass="11982">MAAALGDKGIPLALADEATPYQPSAQYAGRIAAAVKRNLVYTEALAVNKAAEVEITLAVDGSIVDRRLLRSSGVPSWDEAALQAVDRTKRLPLDSSGRVPPVITIAFHHSSFN</sequence>
<dbReference type="SUPFAM" id="SSF74653">
    <property type="entry name" value="TolA/TonB C-terminal domain"/>
    <property type="match status" value="1"/>
</dbReference>
<evidence type="ECO:0000313" key="5">
    <source>
        <dbReference type="EMBL" id="WNO05697.1"/>
    </source>
</evidence>
<evidence type="ECO:0000256" key="2">
    <source>
        <dbReference type="ARBA" id="ARBA00022692"/>
    </source>
</evidence>
<comment type="subcellular location">
    <subcellularLocation>
        <location evidence="1">Membrane</location>
        <topology evidence="1">Single-pass membrane protein</topology>
    </subcellularLocation>
</comment>